<dbReference type="EMBL" id="JAUEPH010000006">
    <property type="protein sequence ID" value="MDN3205473.1"/>
    <property type="molecule type" value="Genomic_DNA"/>
</dbReference>
<dbReference type="Proteomes" id="UP001171916">
    <property type="component" value="Unassembled WGS sequence"/>
</dbReference>
<accession>A0ABT7YG20</accession>
<keyword evidence="2" id="KW-1185">Reference proteome</keyword>
<dbReference type="Pfam" id="PF17170">
    <property type="entry name" value="DUF5128"/>
    <property type="match status" value="1"/>
</dbReference>
<comment type="caution">
    <text evidence="1">The sequence shown here is derived from an EMBL/GenBank/DDBJ whole genome shotgun (WGS) entry which is preliminary data.</text>
</comment>
<protein>
    <submittedName>
        <fullName evidence="1">6-bladed beta-propeller</fullName>
    </submittedName>
</protein>
<gene>
    <name evidence="1" type="ORF">QVH07_15030</name>
</gene>
<sequence>MKLYHNHLSITAILLIALLSHNCSNKQNGEINRLKSISLPEARTEKLSQFVSEVDYLLLPENTSAVQIDKMQKFGDLIFLGDYELTRTLSIVNLRTRELVNIDRFGGGPGEYQTILDFTINREKEFVEILDLRKLISYDFNGNFIEETKIPASFGKIASFAEAKYVAYMPKSLHPNFERPDSESILWMWDRESGNVERIACGSEKLNLPFFTERNNLTFLNNEILFSANFLDSVYVFDEELNMREVRYFTGKKDHMPRDLINQYKGDFPEELRNEYFFHLPNLLESQNYFFTTLISGSQWVNLLYFKTDNSTVTFSKIENDIDGGYPYMPILHLDDNYLYSLVEPQYLMEHYEGYEDKPIGKFSDFTSNLSINSPLVLIRYKLKEA</sequence>
<organism evidence="1 2">
    <name type="scientific">Algoriphagus sediminis</name>
    <dbReference type="NCBI Taxonomy" id="3057113"/>
    <lineage>
        <taxon>Bacteria</taxon>
        <taxon>Pseudomonadati</taxon>
        <taxon>Bacteroidota</taxon>
        <taxon>Cytophagia</taxon>
        <taxon>Cytophagales</taxon>
        <taxon>Cyclobacteriaceae</taxon>
        <taxon>Algoriphagus</taxon>
    </lineage>
</organism>
<name>A0ABT7YG20_9BACT</name>
<evidence type="ECO:0000313" key="1">
    <source>
        <dbReference type="EMBL" id="MDN3205473.1"/>
    </source>
</evidence>
<dbReference type="RefSeq" id="WP_290001902.1">
    <property type="nucleotide sequence ID" value="NZ_JAUEPH010000006.1"/>
</dbReference>
<reference evidence="1" key="1">
    <citation type="submission" date="2023-06" db="EMBL/GenBank/DDBJ databases">
        <title>Robiginitalea aurantiacus sp. nov. and Algoriphagus sediminis sp. nov., isolated from coastal sediment.</title>
        <authorList>
            <person name="Zhou Z.Y."/>
            <person name="An J."/>
            <person name="Jia Y.W."/>
            <person name="Du Z.J."/>
        </authorList>
    </citation>
    <scope>NUCLEOTIDE SEQUENCE</scope>
    <source>
        <strain evidence="1">C2-7</strain>
    </source>
</reference>
<proteinExistence type="predicted"/>
<evidence type="ECO:0000313" key="2">
    <source>
        <dbReference type="Proteomes" id="UP001171916"/>
    </source>
</evidence>